<dbReference type="InterPro" id="IPR026580">
    <property type="entry name" value="DivIB"/>
</dbReference>
<dbReference type="EMBL" id="RBVX01000025">
    <property type="protein sequence ID" value="RSL31348.1"/>
    <property type="molecule type" value="Genomic_DNA"/>
</dbReference>
<comment type="caution">
    <text evidence="11">The sequence shown here is derived from an EMBL/GenBank/DDBJ whole genome shotgun (WGS) entry which is preliminary data.</text>
</comment>
<comment type="subcellular location">
    <subcellularLocation>
        <location evidence="8">Cell membrane</location>
        <topology evidence="8">Single-pass type II membrane protein</topology>
    </subcellularLocation>
    <subcellularLocation>
        <location evidence="1">Membrane</location>
    </subcellularLocation>
    <text evidence="8">Localizes to the division septum.</text>
</comment>
<evidence type="ECO:0000256" key="3">
    <source>
        <dbReference type="ARBA" id="ARBA00022618"/>
    </source>
</evidence>
<keyword evidence="7 8" id="KW-0131">Cell cycle</keyword>
<evidence type="ECO:0000313" key="11">
    <source>
        <dbReference type="EMBL" id="RSL31348.1"/>
    </source>
</evidence>
<comment type="function">
    <text evidence="8">Cell division protein that may be involved in stabilizing or promoting the assembly of the division complex.</text>
</comment>
<dbReference type="GO" id="GO:0043093">
    <property type="term" value="P:FtsZ-dependent cytokinesis"/>
    <property type="evidence" value="ECO:0007669"/>
    <property type="project" value="UniProtKB-UniRule"/>
</dbReference>
<gene>
    <name evidence="8" type="primary">divIB</name>
    <name evidence="11" type="ORF">D7Z54_21010</name>
</gene>
<evidence type="ECO:0000256" key="9">
    <source>
        <dbReference type="SAM" id="MobiDB-lite"/>
    </source>
</evidence>
<feature type="region of interest" description="Disordered" evidence="9">
    <location>
        <begin position="243"/>
        <end position="262"/>
    </location>
</feature>
<sequence>MADKKVVPIDDRIPGIKEKRKKRTNRRLITYLSIFFILILVVVYFQSPLSNVRNIQVEGMVHVDAGKLVNQSGIEKGVNIWNIDLSGAERNVTELEQIDSVSVERSLPSTILIKINEYNRLAYIEMDSGYSPVLQNGTILRDDVEQELPADAPILRNFSNEDRLKRLTEELKQLGEGVLNRISEIVYAPTDEDEGELRLYMNDGITVSSLINNFASHMSSYPSVAREVDKDADGILHMKMSPYFESTEEEITGEKEENGEEE</sequence>
<dbReference type="PROSITE" id="PS51779">
    <property type="entry name" value="POTRA"/>
    <property type="match status" value="1"/>
</dbReference>
<evidence type="ECO:0000259" key="10">
    <source>
        <dbReference type="PROSITE" id="PS51779"/>
    </source>
</evidence>
<evidence type="ECO:0000256" key="6">
    <source>
        <dbReference type="ARBA" id="ARBA00023136"/>
    </source>
</evidence>
<evidence type="ECO:0000256" key="2">
    <source>
        <dbReference type="ARBA" id="ARBA00022475"/>
    </source>
</evidence>
<feature type="domain" description="POTRA" evidence="10">
    <location>
        <begin position="50"/>
        <end position="118"/>
    </location>
</feature>
<dbReference type="InterPro" id="IPR050487">
    <property type="entry name" value="FtsQ_DivIB"/>
</dbReference>
<dbReference type="GO" id="GO:0005886">
    <property type="term" value="C:plasma membrane"/>
    <property type="evidence" value="ECO:0007669"/>
    <property type="project" value="UniProtKB-SubCell"/>
</dbReference>
<evidence type="ECO:0000256" key="8">
    <source>
        <dbReference type="HAMAP-Rule" id="MF_00912"/>
    </source>
</evidence>
<accession>A0A3R9P2C8</accession>
<reference evidence="11 12" key="1">
    <citation type="submission" date="2018-10" db="EMBL/GenBank/DDBJ databases">
        <title>Draft genome sequence of Bacillus salarius IM0101, isolated from a hypersaline soil in Inner Mongolia, China.</title>
        <authorList>
            <person name="Yamprayoonswat W."/>
            <person name="Boonvisut S."/>
            <person name="Jumpathong W."/>
            <person name="Sittihan S."/>
            <person name="Ruangsuj P."/>
            <person name="Wanthongcharoen S."/>
            <person name="Thongpramul N."/>
            <person name="Pimmason S."/>
            <person name="Yu B."/>
            <person name="Yasawong M."/>
        </authorList>
    </citation>
    <scope>NUCLEOTIDE SEQUENCE [LARGE SCALE GENOMIC DNA]</scope>
    <source>
        <strain evidence="11 12">IM0101</strain>
    </source>
</reference>
<dbReference type="Gene3D" id="3.10.20.310">
    <property type="entry name" value="membrane protein fhac"/>
    <property type="match status" value="1"/>
</dbReference>
<evidence type="ECO:0000256" key="4">
    <source>
        <dbReference type="ARBA" id="ARBA00022692"/>
    </source>
</evidence>
<dbReference type="RefSeq" id="WP_125558691.1">
    <property type="nucleotide sequence ID" value="NZ_RBVX01000025.1"/>
</dbReference>
<evidence type="ECO:0000313" key="12">
    <source>
        <dbReference type="Proteomes" id="UP000275076"/>
    </source>
</evidence>
<feature type="compositionally biased region" description="Acidic residues" evidence="9">
    <location>
        <begin position="246"/>
        <end position="262"/>
    </location>
</feature>
<feature type="transmembrane region" description="Helical" evidence="8">
    <location>
        <begin position="28"/>
        <end position="45"/>
    </location>
</feature>
<dbReference type="Pfam" id="PF03799">
    <property type="entry name" value="FtsQ_DivIB_C"/>
    <property type="match status" value="1"/>
</dbReference>
<dbReference type="PANTHER" id="PTHR37820">
    <property type="entry name" value="CELL DIVISION PROTEIN DIVIB"/>
    <property type="match status" value="1"/>
</dbReference>
<proteinExistence type="inferred from homology"/>
<name>A0A3R9P2C8_9BACI</name>
<dbReference type="HAMAP" id="MF_00912">
    <property type="entry name" value="DivIB"/>
    <property type="match status" value="1"/>
</dbReference>
<evidence type="ECO:0000256" key="7">
    <source>
        <dbReference type="ARBA" id="ARBA00023306"/>
    </source>
</evidence>
<keyword evidence="5 8" id="KW-1133">Transmembrane helix</keyword>
<dbReference type="InterPro" id="IPR013685">
    <property type="entry name" value="POTRA_FtsQ_type"/>
</dbReference>
<keyword evidence="3 8" id="KW-0132">Cell division</keyword>
<keyword evidence="12" id="KW-1185">Reference proteome</keyword>
<keyword evidence="6 8" id="KW-0472">Membrane</keyword>
<dbReference type="Gene3D" id="3.40.50.10960">
    <property type="match status" value="1"/>
</dbReference>
<keyword evidence="4 8" id="KW-0812">Transmembrane</keyword>
<dbReference type="Proteomes" id="UP000275076">
    <property type="component" value="Unassembled WGS sequence"/>
</dbReference>
<keyword evidence="2 8" id="KW-1003">Cell membrane</keyword>
<evidence type="ECO:0000256" key="5">
    <source>
        <dbReference type="ARBA" id="ARBA00022989"/>
    </source>
</evidence>
<protein>
    <recommendedName>
        <fullName evidence="8">Cell division protein DivIB</fullName>
    </recommendedName>
</protein>
<dbReference type="OrthoDB" id="1819027at2"/>
<dbReference type="InterPro" id="IPR005548">
    <property type="entry name" value="Cell_div_FtsQ/DivIB_C"/>
</dbReference>
<dbReference type="PANTHER" id="PTHR37820:SF1">
    <property type="entry name" value="CELL DIVISION PROTEIN FTSQ"/>
    <property type="match status" value="1"/>
</dbReference>
<dbReference type="Pfam" id="PF08478">
    <property type="entry name" value="POTRA_1"/>
    <property type="match status" value="1"/>
</dbReference>
<dbReference type="GO" id="GO:0032153">
    <property type="term" value="C:cell division site"/>
    <property type="evidence" value="ECO:0007669"/>
    <property type="project" value="UniProtKB-UniRule"/>
</dbReference>
<organism evidence="11 12">
    <name type="scientific">Salibacterium salarium</name>
    <dbReference type="NCBI Taxonomy" id="284579"/>
    <lineage>
        <taxon>Bacteria</taxon>
        <taxon>Bacillati</taxon>
        <taxon>Bacillota</taxon>
        <taxon>Bacilli</taxon>
        <taxon>Bacillales</taxon>
        <taxon>Bacillaceae</taxon>
    </lineage>
</organism>
<dbReference type="InterPro" id="IPR034746">
    <property type="entry name" value="POTRA"/>
</dbReference>
<dbReference type="AlphaFoldDB" id="A0A3R9P2C8"/>
<comment type="similarity">
    <text evidence="8">Belongs to the FtsQ/DivIB family. DivIB subfamily.</text>
</comment>
<evidence type="ECO:0000256" key="1">
    <source>
        <dbReference type="ARBA" id="ARBA00004370"/>
    </source>
</evidence>